<dbReference type="Pfam" id="PF11274">
    <property type="entry name" value="DUF3074"/>
    <property type="match status" value="1"/>
</dbReference>
<dbReference type="InterPro" id="IPR024500">
    <property type="entry name" value="DUF3074"/>
</dbReference>
<reference evidence="2 3" key="1">
    <citation type="journal article" date="2018" name="MBio">
        <title>Comparative Genomics Reveals the Core Gene Toolbox for the Fungus-Insect Symbiosis.</title>
        <authorList>
            <person name="Wang Y."/>
            <person name="Stata M."/>
            <person name="Wang W."/>
            <person name="Stajich J.E."/>
            <person name="White M.M."/>
            <person name="Moncalvo J.M."/>
        </authorList>
    </citation>
    <scope>NUCLEOTIDE SEQUENCE [LARGE SCALE GENOMIC DNA]</scope>
    <source>
        <strain evidence="2 3">SC-DP-2</strain>
    </source>
</reference>
<dbReference type="SUPFAM" id="SSF55961">
    <property type="entry name" value="Bet v1-like"/>
    <property type="match status" value="1"/>
</dbReference>
<feature type="domain" description="DUF3074" evidence="1">
    <location>
        <begin position="65"/>
        <end position="260"/>
    </location>
</feature>
<comment type="caution">
    <text evidence="2">The sequence shown here is derived from an EMBL/GenBank/DDBJ whole genome shotgun (WGS) entry which is preliminary data.</text>
</comment>
<evidence type="ECO:0000313" key="3">
    <source>
        <dbReference type="Proteomes" id="UP000245609"/>
    </source>
</evidence>
<dbReference type="STRING" id="133381.A0A2T9ZCH3"/>
<accession>A0A2T9ZCH3</accession>
<dbReference type="Proteomes" id="UP000245609">
    <property type="component" value="Unassembled WGS sequence"/>
</dbReference>
<dbReference type="OrthoDB" id="6423603at2759"/>
<gene>
    <name evidence="2" type="ORF">BB560_003314</name>
</gene>
<evidence type="ECO:0000259" key="1">
    <source>
        <dbReference type="Pfam" id="PF11274"/>
    </source>
</evidence>
<dbReference type="EMBL" id="MBFS01000549">
    <property type="protein sequence ID" value="PVV02237.1"/>
    <property type="molecule type" value="Genomic_DNA"/>
</dbReference>
<keyword evidence="3" id="KW-1185">Reference proteome</keyword>
<organism evidence="2 3">
    <name type="scientific">Smittium megazygosporum</name>
    <dbReference type="NCBI Taxonomy" id="133381"/>
    <lineage>
        <taxon>Eukaryota</taxon>
        <taxon>Fungi</taxon>
        <taxon>Fungi incertae sedis</taxon>
        <taxon>Zoopagomycota</taxon>
        <taxon>Kickxellomycotina</taxon>
        <taxon>Harpellomycetes</taxon>
        <taxon>Harpellales</taxon>
        <taxon>Legeriomycetaceae</taxon>
        <taxon>Smittium</taxon>
    </lineage>
</organism>
<proteinExistence type="predicted"/>
<evidence type="ECO:0000313" key="2">
    <source>
        <dbReference type="EMBL" id="PVV02237.1"/>
    </source>
</evidence>
<protein>
    <recommendedName>
        <fullName evidence="1">DUF3074 domain-containing protein</fullName>
    </recommendedName>
</protein>
<name>A0A2T9ZCH3_9FUNG</name>
<dbReference type="Gene3D" id="3.30.530.20">
    <property type="match status" value="1"/>
</dbReference>
<sequence>MVGVLKPIRYSIIPSSEKELAEFILEWEHRCNDLVFYSSKWPVLKTNDNIVIRKKVRDIEEEKFWFSRVVRSNDISYNSIKDVFFSSSESTEKLINSKITFFRKVEELPFNMAEVQHTGYSSRWGGHKRDFCSLVFKNETTDIHKAQPRGLYTPTASFANLNHTHNLPSQIVPSVHPKPLSSPSSNSSGYILRKFQVISVPLDHPKCQKTSGYTRALFESYNEIRECSDGSIEWITVQNYLPNGWVLKSFSKKAFVNEMILEANVISKLCSLPQPHSIPDT</sequence>
<dbReference type="InterPro" id="IPR023393">
    <property type="entry name" value="START-like_dom_sf"/>
</dbReference>
<dbReference type="AlphaFoldDB" id="A0A2T9ZCH3"/>